<evidence type="ECO:0000256" key="2">
    <source>
        <dbReference type="ARBA" id="ARBA00006513"/>
    </source>
</evidence>
<keyword evidence="3" id="KW-0813">Transport</keyword>
<evidence type="ECO:0000256" key="11">
    <source>
        <dbReference type="SAM" id="Phobius"/>
    </source>
</evidence>
<dbReference type="KEGG" id="goe:108863667"/>
<dbReference type="GeneID" id="108863667"/>
<evidence type="ECO:0000313" key="13">
    <source>
        <dbReference type="RefSeq" id="XP_018496558.1"/>
    </source>
</evidence>
<comment type="subcellular location">
    <subcellularLocation>
        <location evidence="1">Cell membrane</location>
        <topology evidence="1">Multi-pass membrane protein</topology>
    </subcellularLocation>
</comment>
<sequence length="184" mass="20782">MLLLRLTSDMEVTLAGVALIAVTLAFLKTSSLSFNPAPITFLDDCLLVIPIPFFFVNTALNVIAEIFHGSGYRAGVLLLQLLQVLLQTPMLIDGLRGRRNECCSRYKKPGREVVTFLIIINLAMWVVFTFEQKKADTLVAAPKFFGERWLYIGHTTVPLMLFYRFHSAVCSADIWKSAYEKEED</sequence>
<feature type="transmembrane region" description="Helical" evidence="11">
    <location>
        <begin position="113"/>
        <end position="130"/>
    </location>
</feature>
<keyword evidence="9 11" id="KW-0472">Membrane</keyword>
<keyword evidence="5 11" id="KW-0812">Transmembrane</keyword>
<keyword evidence="10" id="KW-0407">Ion channel</keyword>
<evidence type="ECO:0000256" key="6">
    <source>
        <dbReference type="ARBA" id="ARBA00022781"/>
    </source>
</evidence>
<proteinExistence type="inferred from homology"/>
<dbReference type="Proteomes" id="UP000694867">
    <property type="component" value="Unplaced"/>
</dbReference>
<evidence type="ECO:0000256" key="5">
    <source>
        <dbReference type="ARBA" id="ARBA00022692"/>
    </source>
</evidence>
<gene>
    <name evidence="13" type="primary">LOC108863667</name>
</gene>
<evidence type="ECO:0000256" key="1">
    <source>
        <dbReference type="ARBA" id="ARBA00004651"/>
    </source>
</evidence>
<name>A0AAJ7L773_9ACAR</name>
<dbReference type="RefSeq" id="XP_018496558.1">
    <property type="nucleotide sequence ID" value="XM_018641042.1"/>
</dbReference>
<dbReference type="PANTHER" id="PTHR21522:SF58">
    <property type="entry name" value="AGAP000074-PA"/>
    <property type="match status" value="1"/>
</dbReference>
<keyword evidence="12" id="KW-1185">Reference proteome</keyword>
<reference evidence="13" key="1">
    <citation type="submission" date="2025-08" db="UniProtKB">
        <authorList>
            <consortium name="RefSeq"/>
        </authorList>
    </citation>
    <scope>IDENTIFICATION</scope>
</reference>
<protein>
    <submittedName>
        <fullName evidence="13">Proton channel OtopLc-like</fullName>
    </submittedName>
</protein>
<keyword evidence="4" id="KW-1003">Cell membrane</keyword>
<dbReference type="GO" id="GO:0005886">
    <property type="term" value="C:plasma membrane"/>
    <property type="evidence" value="ECO:0007669"/>
    <property type="project" value="UniProtKB-SubCell"/>
</dbReference>
<accession>A0AAJ7L773</accession>
<comment type="similarity">
    <text evidence="2">Belongs to the otopetrin family.</text>
</comment>
<dbReference type="GO" id="GO:0015252">
    <property type="term" value="F:proton channel activity"/>
    <property type="evidence" value="ECO:0007669"/>
    <property type="project" value="InterPro"/>
</dbReference>
<evidence type="ECO:0000256" key="8">
    <source>
        <dbReference type="ARBA" id="ARBA00023065"/>
    </source>
</evidence>
<evidence type="ECO:0000256" key="4">
    <source>
        <dbReference type="ARBA" id="ARBA00022475"/>
    </source>
</evidence>
<evidence type="ECO:0000256" key="3">
    <source>
        <dbReference type="ARBA" id="ARBA00022448"/>
    </source>
</evidence>
<dbReference type="Pfam" id="PF03189">
    <property type="entry name" value="Otopetrin"/>
    <property type="match status" value="1"/>
</dbReference>
<evidence type="ECO:0000256" key="7">
    <source>
        <dbReference type="ARBA" id="ARBA00022989"/>
    </source>
</evidence>
<keyword evidence="7 11" id="KW-1133">Transmembrane helix</keyword>
<dbReference type="PANTHER" id="PTHR21522">
    <property type="entry name" value="PROTON CHANNEL OTOP"/>
    <property type="match status" value="1"/>
</dbReference>
<dbReference type="InterPro" id="IPR004878">
    <property type="entry name" value="Otopetrin"/>
</dbReference>
<keyword evidence="8" id="KW-0406">Ion transport</keyword>
<dbReference type="AlphaFoldDB" id="A0AAJ7L773"/>
<keyword evidence="6" id="KW-0375">Hydrogen ion transport</keyword>
<feature type="transmembrane region" description="Helical" evidence="11">
    <location>
        <begin position="12"/>
        <end position="29"/>
    </location>
</feature>
<organism evidence="12 13">
    <name type="scientific">Galendromus occidentalis</name>
    <name type="common">western predatory mite</name>
    <dbReference type="NCBI Taxonomy" id="34638"/>
    <lineage>
        <taxon>Eukaryota</taxon>
        <taxon>Metazoa</taxon>
        <taxon>Ecdysozoa</taxon>
        <taxon>Arthropoda</taxon>
        <taxon>Chelicerata</taxon>
        <taxon>Arachnida</taxon>
        <taxon>Acari</taxon>
        <taxon>Parasitiformes</taxon>
        <taxon>Mesostigmata</taxon>
        <taxon>Gamasina</taxon>
        <taxon>Phytoseioidea</taxon>
        <taxon>Phytoseiidae</taxon>
        <taxon>Typhlodrominae</taxon>
        <taxon>Galendromus</taxon>
    </lineage>
</organism>
<evidence type="ECO:0000313" key="12">
    <source>
        <dbReference type="Proteomes" id="UP000694867"/>
    </source>
</evidence>
<feature type="transmembrane region" description="Helical" evidence="11">
    <location>
        <begin position="41"/>
        <end position="60"/>
    </location>
</feature>
<evidence type="ECO:0000256" key="9">
    <source>
        <dbReference type="ARBA" id="ARBA00023136"/>
    </source>
</evidence>
<feature type="non-terminal residue" evidence="13">
    <location>
        <position position="184"/>
    </location>
</feature>
<evidence type="ECO:0000256" key="10">
    <source>
        <dbReference type="ARBA" id="ARBA00023303"/>
    </source>
</evidence>